<keyword evidence="6 9" id="KW-0808">Transferase</keyword>
<evidence type="ECO:0000313" key="11">
    <source>
        <dbReference type="EMBL" id="HIV73917.1"/>
    </source>
</evidence>
<dbReference type="NCBIfam" id="TIGR02406">
    <property type="entry name" value="ectoine_EctA"/>
    <property type="match status" value="1"/>
</dbReference>
<dbReference type="InterPro" id="IPR012772">
    <property type="entry name" value="Ectoine_EctA"/>
</dbReference>
<dbReference type="GO" id="GO:0019491">
    <property type="term" value="P:ectoine biosynthetic process"/>
    <property type="evidence" value="ECO:0007669"/>
    <property type="project" value="InterPro"/>
</dbReference>
<evidence type="ECO:0000256" key="4">
    <source>
        <dbReference type="ARBA" id="ARBA00012355"/>
    </source>
</evidence>
<evidence type="ECO:0000256" key="1">
    <source>
        <dbReference type="ARBA" id="ARBA00003741"/>
    </source>
</evidence>
<accession>A0A9D1TK21</accession>
<evidence type="ECO:0000256" key="7">
    <source>
        <dbReference type="ARBA" id="ARBA00023315"/>
    </source>
</evidence>
<evidence type="ECO:0000256" key="5">
    <source>
        <dbReference type="ARBA" id="ARBA00017935"/>
    </source>
</evidence>
<gene>
    <name evidence="9 11" type="primary">ectA</name>
    <name evidence="11" type="ORF">H9895_02415</name>
</gene>
<reference evidence="11" key="2">
    <citation type="submission" date="2021-04" db="EMBL/GenBank/DDBJ databases">
        <authorList>
            <person name="Gilroy R."/>
        </authorList>
    </citation>
    <scope>NUCLEOTIDE SEQUENCE</scope>
    <source>
        <strain evidence="11">CHK169-2315</strain>
    </source>
</reference>
<dbReference type="AlphaFoldDB" id="A0A9D1TK21"/>
<dbReference type="Gene3D" id="3.40.630.30">
    <property type="match status" value="1"/>
</dbReference>
<comment type="caution">
    <text evidence="11">The sequence shown here is derived from an EMBL/GenBank/DDBJ whole genome shotgun (WGS) entry which is preliminary data.</text>
</comment>
<dbReference type="InterPro" id="IPR016181">
    <property type="entry name" value="Acyl_CoA_acyltransferase"/>
</dbReference>
<comment type="catalytic activity">
    <reaction evidence="8 9">
        <text>L-2,4-diaminobutanoate + acetyl-CoA = (2S)-4-acetamido-2-aminobutanoate + CoA + H(+)</text>
        <dbReference type="Rhea" id="RHEA:16901"/>
        <dbReference type="ChEBI" id="CHEBI:15378"/>
        <dbReference type="ChEBI" id="CHEBI:57287"/>
        <dbReference type="ChEBI" id="CHEBI:57288"/>
        <dbReference type="ChEBI" id="CHEBI:58761"/>
        <dbReference type="ChEBI" id="CHEBI:58929"/>
        <dbReference type="EC" id="2.3.1.178"/>
    </reaction>
</comment>
<protein>
    <recommendedName>
        <fullName evidence="5 9">L-2,4-diaminobutyric acid acetyltransferase</fullName>
        <shortName evidence="9">DABA acetyltransferase</shortName>
        <ecNumber evidence="4 9">2.3.1.178</ecNumber>
    </recommendedName>
</protein>
<evidence type="ECO:0000256" key="6">
    <source>
        <dbReference type="ARBA" id="ARBA00022679"/>
    </source>
</evidence>
<proteinExistence type="inferred from homology"/>
<evidence type="ECO:0000259" key="10">
    <source>
        <dbReference type="PROSITE" id="PS51186"/>
    </source>
</evidence>
<dbReference type="Proteomes" id="UP000823937">
    <property type="component" value="Unassembled WGS sequence"/>
</dbReference>
<evidence type="ECO:0000256" key="8">
    <source>
        <dbReference type="ARBA" id="ARBA00048924"/>
    </source>
</evidence>
<evidence type="ECO:0000313" key="12">
    <source>
        <dbReference type="Proteomes" id="UP000823937"/>
    </source>
</evidence>
<keyword evidence="7 9" id="KW-0012">Acyltransferase</keyword>
<feature type="domain" description="N-acetyltransferase" evidence="10">
    <location>
        <begin position="1"/>
        <end position="133"/>
    </location>
</feature>
<comment type="similarity">
    <text evidence="3 9">Belongs to the acetyltransferase family. EctA subfamily.</text>
</comment>
<evidence type="ECO:0000256" key="9">
    <source>
        <dbReference type="RuleBase" id="RU365045"/>
    </source>
</evidence>
<dbReference type="GO" id="GO:0033816">
    <property type="term" value="F:diaminobutyrate acetyltransferase activity"/>
    <property type="evidence" value="ECO:0007669"/>
    <property type="project" value="UniProtKB-EC"/>
</dbReference>
<dbReference type="EMBL" id="DXHX01000033">
    <property type="protein sequence ID" value="HIV73917.1"/>
    <property type="molecule type" value="Genomic_DNA"/>
</dbReference>
<evidence type="ECO:0000256" key="3">
    <source>
        <dbReference type="ARBA" id="ARBA00010712"/>
    </source>
</evidence>
<evidence type="ECO:0000256" key="2">
    <source>
        <dbReference type="ARBA" id="ARBA00004978"/>
    </source>
</evidence>
<organism evidence="11 12">
    <name type="scientific">Candidatus Pseudogracilibacillus intestinigallinarum</name>
    <dbReference type="NCBI Taxonomy" id="2838742"/>
    <lineage>
        <taxon>Bacteria</taxon>
        <taxon>Bacillati</taxon>
        <taxon>Bacillota</taxon>
        <taxon>Bacilli</taxon>
        <taxon>Bacillales</taxon>
        <taxon>Bacillaceae</taxon>
        <taxon>Pseudogracilibacillus</taxon>
    </lineage>
</organism>
<name>A0A9D1TK21_9BACI</name>
<dbReference type="EC" id="2.3.1.178" evidence="4 9"/>
<dbReference type="SUPFAM" id="SSF55729">
    <property type="entry name" value="Acyl-CoA N-acyltransferases (Nat)"/>
    <property type="match status" value="1"/>
</dbReference>
<sequence length="147" mass="16782">MFRIVEESKVLDVNSPYSYLMWSKFFSNTSIVAETEDGEIIGFVSGFIQPEAPDTFFVWQVAVDSTYRGNGLATKLIHRILSQLKETEDVKYLEATVTPSNIPSSSLFRGMAKKYRANCAIFDCFTEEQFPTDDHEKELTYRIGPIQ</sequence>
<dbReference type="PROSITE" id="PS51186">
    <property type="entry name" value="GNAT"/>
    <property type="match status" value="1"/>
</dbReference>
<reference evidence="11" key="1">
    <citation type="journal article" date="2021" name="PeerJ">
        <title>Extensive microbial diversity within the chicken gut microbiome revealed by metagenomics and culture.</title>
        <authorList>
            <person name="Gilroy R."/>
            <person name="Ravi A."/>
            <person name="Getino M."/>
            <person name="Pursley I."/>
            <person name="Horton D.L."/>
            <person name="Alikhan N.F."/>
            <person name="Baker D."/>
            <person name="Gharbi K."/>
            <person name="Hall N."/>
            <person name="Watson M."/>
            <person name="Adriaenssens E.M."/>
            <person name="Foster-Nyarko E."/>
            <person name="Jarju S."/>
            <person name="Secka A."/>
            <person name="Antonio M."/>
            <person name="Oren A."/>
            <person name="Chaudhuri R.R."/>
            <person name="La Ragione R."/>
            <person name="Hildebrand F."/>
            <person name="Pallen M.J."/>
        </authorList>
    </citation>
    <scope>NUCLEOTIDE SEQUENCE</scope>
    <source>
        <strain evidence="11">CHK169-2315</strain>
    </source>
</reference>
<dbReference type="Pfam" id="PF00583">
    <property type="entry name" value="Acetyltransf_1"/>
    <property type="match status" value="1"/>
</dbReference>
<comment type="pathway">
    <text evidence="2 9">Amine and polyamine biosynthesis; ectoine biosynthesis; L-ectoine from L-aspartate 4-semialdehyde: step 2/3.</text>
</comment>
<comment type="function">
    <text evidence="1 9">Catalyzes the acetylation of L-2,4-diaminobutyrate (DABA) to gamma-N-acetyl-alpha,gamma-diaminobutyric acid (ADABA) with acetyl coenzyme A.</text>
</comment>
<dbReference type="InterPro" id="IPR000182">
    <property type="entry name" value="GNAT_dom"/>
</dbReference>
<dbReference type="CDD" id="cd04301">
    <property type="entry name" value="NAT_SF"/>
    <property type="match status" value="1"/>
</dbReference>